<keyword evidence="7" id="KW-0067">ATP-binding</keyword>
<dbReference type="CDD" id="cd05403">
    <property type="entry name" value="NT_KNTase_like"/>
    <property type="match status" value="1"/>
</dbReference>
<gene>
    <name evidence="11" type="ORF">C7K25_11010</name>
</gene>
<evidence type="ECO:0000313" key="11">
    <source>
        <dbReference type="EMBL" id="MDJ1371890.1"/>
    </source>
</evidence>
<keyword evidence="6" id="KW-0547">Nucleotide-binding</keyword>
<dbReference type="Pfam" id="PF01909">
    <property type="entry name" value="NTP_transf_2"/>
    <property type="match status" value="1"/>
</dbReference>
<proteinExistence type="inferred from homology"/>
<evidence type="ECO:0000256" key="3">
    <source>
        <dbReference type="ARBA" id="ARBA00022679"/>
    </source>
</evidence>
<comment type="cofactor">
    <cofactor evidence="1">
        <name>Mg(2+)</name>
        <dbReference type="ChEBI" id="CHEBI:18420"/>
    </cofactor>
</comment>
<keyword evidence="3" id="KW-0808">Transferase</keyword>
<evidence type="ECO:0000256" key="1">
    <source>
        <dbReference type="ARBA" id="ARBA00001946"/>
    </source>
</evidence>
<evidence type="ECO:0000313" key="12">
    <source>
        <dbReference type="Proteomes" id="UP001170379"/>
    </source>
</evidence>
<keyword evidence="2" id="KW-1277">Toxin-antitoxin system</keyword>
<dbReference type="PANTHER" id="PTHR33571:SF14">
    <property type="entry name" value="PROTEIN ADENYLYLTRANSFERASE MJ0435-RELATED"/>
    <property type="match status" value="1"/>
</dbReference>
<sequence>MLDTPLGTRLRKASPRVKQLIADAGGSNVRVFGSVATGREHSKSDVDLIFTMNKPLSLMALGKLEQLIADEVGAPVDLVPDTSLRPAFRDRILNEAVPL</sequence>
<keyword evidence="8" id="KW-0460">Magnesium</keyword>
<dbReference type="InterPro" id="IPR002934">
    <property type="entry name" value="Polymerase_NTP_transf_dom"/>
</dbReference>
<evidence type="ECO:0000256" key="7">
    <source>
        <dbReference type="ARBA" id="ARBA00022840"/>
    </source>
</evidence>
<accession>A0ABT7C9Q4</accession>
<dbReference type="RefSeq" id="WP_084147558.1">
    <property type="nucleotide sequence ID" value="NZ_CP028426.1"/>
</dbReference>
<evidence type="ECO:0000256" key="2">
    <source>
        <dbReference type="ARBA" id="ARBA00022649"/>
    </source>
</evidence>
<evidence type="ECO:0000256" key="9">
    <source>
        <dbReference type="ARBA" id="ARBA00038276"/>
    </source>
</evidence>
<evidence type="ECO:0000256" key="4">
    <source>
        <dbReference type="ARBA" id="ARBA00022695"/>
    </source>
</evidence>
<keyword evidence="4" id="KW-0548">Nucleotidyltransferase</keyword>
<keyword evidence="5" id="KW-0479">Metal-binding</keyword>
<dbReference type="Gene3D" id="3.30.460.10">
    <property type="entry name" value="Beta Polymerase, domain 2"/>
    <property type="match status" value="1"/>
</dbReference>
<name>A0ABT7C9Q4_9MICO</name>
<feature type="domain" description="Polymerase nucleotidyl transferase" evidence="10">
    <location>
        <begin position="11"/>
        <end position="97"/>
    </location>
</feature>
<protein>
    <submittedName>
        <fullName evidence="11">DNA polymerase subunit beta</fullName>
    </submittedName>
</protein>
<dbReference type="InterPro" id="IPR043519">
    <property type="entry name" value="NT_sf"/>
</dbReference>
<comment type="caution">
    <text evidence="11">The sequence shown here is derived from an EMBL/GenBank/DDBJ whole genome shotgun (WGS) entry which is preliminary data.</text>
</comment>
<reference evidence="11" key="2">
    <citation type="journal article" date="2022" name="Sci. Rep.">
        <title>In silico prediction of the enzymes involved in the degradation of the herbicide molinate by Gulosibacter molinativorax ON4T.</title>
        <authorList>
            <person name="Lopes A.R."/>
            <person name="Bunin E."/>
            <person name="Viana A.T."/>
            <person name="Froufe H."/>
            <person name="Munoz-Merida A."/>
            <person name="Pinho D."/>
            <person name="Figueiredo J."/>
            <person name="Barroso C."/>
            <person name="Vaz-Moreira I."/>
            <person name="Bellanger X."/>
            <person name="Egas C."/>
            <person name="Nunes O.C."/>
        </authorList>
    </citation>
    <scope>NUCLEOTIDE SEQUENCE</scope>
    <source>
        <strain evidence="11">ON4</strain>
    </source>
</reference>
<dbReference type="EMBL" id="PXVD01000017">
    <property type="protein sequence ID" value="MDJ1371890.1"/>
    <property type="molecule type" value="Genomic_DNA"/>
</dbReference>
<organism evidence="11 12">
    <name type="scientific">Gulosibacter molinativorax</name>
    <dbReference type="NCBI Taxonomy" id="256821"/>
    <lineage>
        <taxon>Bacteria</taxon>
        <taxon>Bacillati</taxon>
        <taxon>Actinomycetota</taxon>
        <taxon>Actinomycetes</taxon>
        <taxon>Micrococcales</taxon>
        <taxon>Microbacteriaceae</taxon>
        <taxon>Gulosibacter</taxon>
    </lineage>
</organism>
<evidence type="ECO:0000256" key="6">
    <source>
        <dbReference type="ARBA" id="ARBA00022741"/>
    </source>
</evidence>
<dbReference type="Proteomes" id="UP001170379">
    <property type="component" value="Unassembled WGS sequence"/>
</dbReference>
<dbReference type="SUPFAM" id="SSF81301">
    <property type="entry name" value="Nucleotidyltransferase"/>
    <property type="match status" value="1"/>
</dbReference>
<keyword evidence="12" id="KW-1185">Reference proteome</keyword>
<dbReference type="InterPro" id="IPR052038">
    <property type="entry name" value="Type-VII_TA_antitoxin"/>
</dbReference>
<evidence type="ECO:0000256" key="5">
    <source>
        <dbReference type="ARBA" id="ARBA00022723"/>
    </source>
</evidence>
<evidence type="ECO:0000259" key="10">
    <source>
        <dbReference type="Pfam" id="PF01909"/>
    </source>
</evidence>
<evidence type="ECO:0000256" key="8">
    <source>
        <dbReference type="ARBA" id="ARBA00022842"/>
    </source>
</evidence>
<dbReference type="PANTHER" id="PTHR33571">
    <property type="entry name" value="SSL8005 PROTEIN"/>
    <property type="match status" value="1"/>
</dbReference>
<reference evidence="11" key="1">
    <citation type="submission" date="2018-03" db="EMBL/GenBank/DDBJ databases">
        <authorList>
            <person name="Nunes O.C."/>
            <person name="Lopes A.R."/>
            <person name="Froufe H."/>
            <person name="Munoz-Merida A."/>
            <person name="Barroso C."/>
            <person name="Egas C."/>
        </authorList>
    </citation>
    <scope>NUCLEOTIDE SEQUENCE</scope>
    <source>
        <strain evidence="11">ON4</strain>
    </source>
</reference>
<comment type="similarity">
    <text evidence="9">Belongs to the MntA antitoxin family.</text>
</comment>